<evidence type="ECO:0000313" key="3">
    <source>
        <dbReference type="Proteomes" id="UP000003688"/>
    </source>
</evidence>
<dbReference type="AlphaFoldDB" id="B9XQY1"/>
<dbReference type="OrthoDB" id="9797655at2"/>
<dbReference type="STRING" id="320771.Cflav_PD0640"/>
<dbReference type="InterPro" id="IPR002782">
    <property type="entry name" value="Mut7-C_RNAse_dom"/>
</dbReference>
<keyword evidence="3" id="KW-1185">Reference proteome</keyword>
<name>B9XQY1_PEDPL</name>
<dbReference type="Pfam" id="PF01927">
    <property type="entry name" value="Mut7-C"/>
    <property type="match status" value="1"/>
</dbReference>
<dbReference type="RefSeq" id="WP_007418216.1">
    <property type="nucleotide sequence ID" value="NZ_ABOX02000058.1"/>
</dbReference>
<evidence type="ECO:0000313" key="2">
    <source>
        <dbReference type="EMBL" id="EEF57758.1"/>
    </source>
</evidence>
<gene>
    <name evidence="2" type="ORF">Cflav_PD0640</name>
</gene>
<sequence length="231" mass="26698">MSRIGKAYETKFRAILVQLRARKADQGVRWLMDRARYLSREKAITPAQALAEVYGHALHSLRIFVRHDQSRDSMLHGQPAIPRFLCDAGLGGLARWLRASGYEAVWIQDINDDDLLIEGQRLKATILTTDSMLMERRVLRDRIIPAVWVPPTLTMLEQLALIFQELDLQMRGSRCMACGGELLEVDKESVSDRIPPRTLKWLDQFYQCSQCGKLFWHGTHWRKIIQRLEAV</sequence>
<reference evidence="2 3" key="1">
    <citation type="journal article" date="2011" name="J. Bacteriol.">
        <title>Genome sequence of 'Pedosphaera parvula' Ellin514, an aerobic Verrucomicrobial isolate from pasture soil.</title>
        <authorList>
            <person name="Kant R."/>
            <person name="van Passel M.W."/>
            <person name="Sangwan P."/>
            <person name="Palva A."/>
            <person name="Lucas S."/>
            <person name="Copeland A."/>
            <person name="Lapidus A."/>
            <person name="Glavina Del Rio T."/>
            <person name="Dalin E."/>
            <person name="Tice H."/>
            <person name="Bruce D."/>
            <person name="Goodwin L."/>
            <person name="Pitluck S."/>
            <person name="Chertkov O."/>
            <person name="Larimer F.W."/>
            <person name="Land M.L."/>
            <person name="Hauser L."/>
            <person name="Brettin T.S."/>
            <person name="Detter J.C."/>
            <person name="Han S."/>
            <person name="de Vos W.M."/>
            <person name="Janssen P.H."/>
            <person name="Smidt H."/>
        </authorList>
    </citation>
    <scope>NUCLEOTIDE SEQUENCE [LARGE SCALE GENOMIC DNA]</scope>
    <source>
        <strain evidence="2 3">Ellin514</strain>
    </source>
</reference>
<feature type="domain" description="Mut7-C RNAse" evidence="1">
    <location>
        <begin position="82"/>
        <end position="227"/>
    </location>
</feature>
<organism evidence="2 3">
    <name type="scientific">Pedosphaera parvula (strain Ellin514)</name>
    <dbReference type="NCBI Taxonomy" id="320771"/>
    <lineage>
        <taxon>Bacteria</taxon>
        <taxon>Pseudomonadati</taxon>
        <taxon>Verrucomicrobiota</taxon>
        <taxon>Pedosphaerae</taxon>
        <taxon>Pedosphaerales</taxon>
        <taxon>Pedosphaeraceae</taxon>
        <taxon>Pedosphaera</taxon>
    </lineage>
</organism>
<evidence type="ECO:0000259" key="1">
    <source>
        <dbReference type="Pfam" id="PF01927"/>
    </source>
</evidence>
<proteinExistence type="predicted"/>
<dbReference type="EMBL" id="ABOX02000058">
    <property type="protein sequence ID" value="EEF57758.1"/>
    <property type="molecule type" value="Genomic_DNA"/>
</dbReference>
<dbReference type="PANTHER" id="PTHR39081">
    <property type="entry name" value="MUT7-C DOMAIN-CONTAINING PROTEIN"/>
    <property type="match status" value="1"/>
</dbReference>
<protein>
    <recommendedName>
        <fullName evidence="1">Mut7-C RNAse domain-containing protein</fullName>
    </recommendedName>
</protein>
<dbReference type="PANTHER" id="PTHR39081:SF1">
    <property type="entry name" value="MUT7-C RNASE DOMAIN-CONTAINING PROTEIN"/>
    <property type="match status" value="1"/>
</dbReference>
<dbReference type="Proteomes" id="UP000003688">
    <property type="component" value="Unassembled WGS sequence"/>
</dbReference>
<accession>B9XQY1</accession>
<comment type="caution">
    <text evidence="2">The sequence shown here is derived from an EMBL/GenBank/DDBJ whole genome shotgun (WGS) entry which is preliminary data.</text>
</comment>